<proteinExistence type="predicted"/>
<accession>A0AA85FT84</accession>
<organism evidence="1 2">
    <name type="scientific">Schistosoma rodhaini</name>
    <dbReference type="NCBI Taxonomy" id="6188"/>
    <lineage>
        <taxon>Eukaryota</taxon>
        <taxon>Metazoa</taxon>
        <taxon>Spiralia</taxon>
        <taxon>Lophotrochozoa</taxon>
        <taxon>Platyhelminthes</taxon>
        <taxon>Trematoda</taxon>
        <taxon>Digenea</taxon>
        <taxon>Strigeidida</taxon>
        <taxon>Schistosomatoidea</taxon>
        <taxon>Schistosomatidae</taxon>
        <taxon>Schistosoma</taxon>
    </lineage>
</organism>
<reference evidence="1" key="1">
    <citation type="submission" date="2022-06" db="EMBL/GenBank/DDBJ databases">
        <authorList>
            <person name="Berger JAMES D."/>
            <person name="Berger JAMES D."/>
        </authorList>
    </citation>
    <scope>NUCLEOTIDE SEQUENCE [LARGE SCALE GENOMIC DNA]</scope>
</reference>
<evidence type="ECO:0000313" key="2">
    <source>
        <dbReference type="WBParaSite" id="SRDH1_61880.1"/>
    </source>
</evidence>
<reference evidence="2" key="2">
    <citation type="submission" date="2023-11" db="UniProtKB">
        <authorList>
            <consortium name="WormBaseParasite"/>
        </authorList>
    </citation>
    <scope>IDENTIFICATION</scope>
</reference>
<dbReference type="Proteomes" id="UP000050792">
    <property type="component" value="Unassembled WGS sequence"/>
</dbReference>
<dbReference type="AlphaFoldDB" id="A0AA85FT84"/>
<name>A0AA85FT84_9TREM</name>
<sequence>MTDSFSNPSFFALCIVCDPFEVSLSIILSAVRAKLDTDLKETFYCTKKSLNVEKAQLFKFNVYLPLRPSVHLTHFLINKS</sequence>
<evidence type="ECO:0000313" key="1">
    <source>
        <dbReference type="Proteomes" id="UP000050792"/>
    </source>
</evidence>
<dbReference type="WBParaSite" id="SRDH1_61880.1">
    <property type="protein sequence ID" value="SRDH1_61880.1"/>
    <property type="gene ID" value="SRDH1_61880"/>
</dbReference>
<keyword evidence="1" id="KW-1185">Reference proteome</keyword>
<protein>
    <submittedName>
        <fullName evidence="2">Uncharacterized protein</fullName>
    </submittedName>
</protein>